<dbReference type="InterPro" id="IPR003690">
    <property type="entry name" value="MTERF"/>
</dbReference>
<keyword evidence="2" id="KW-0804">Transcription</keyword>
<evidence type="ECO:0000313" key="4">
    <source>
        <dbReference type="EMBL" id="CAH8389875.1"/>
    </source>
</evidence>
<comment type="similarity">
    <text evidence="1">Belongs to the mTERF family.</text>
</comment>
<evidence type="ECO:0000256" key="3">
    <source>
        <dbReference type="ARBA" id="ARBA00022946"/>
    </source>
</evidence>
<dbReference type="SMART" id="SM00733">
    <property type="entry name" value="Mterf"/>
    <property type="match status" value="6"/>
</dbReference>
<dbReference type="Pfam" id="PF02536">
    <property type="entry name" value="mTERF"/>
    <property type="match status" value="1"/>
</dbReference>
<dbReference type="PANTHER" id="PTHR13068:SF150">
    <property type="entry name" value="MITOCHONDRIAL TRANSCRIPTION TERMINATION FACTOR FAMILY PROTEIN"/>
    <property type="match status" value="1"/>
</dbReference>
<comment type="caution">
    <text evidence="4">The sequence shown here is derived from an EMBL/GenBank/DDBJ whole genome shotgun (WGS) entry which is preliminary data.</text>
</comment>
<dbReference type="GO" id="GO:0005737">
    <property type="term" value="C:cytoplasm"/>
    <property type="evidence" value="ECO:0007669"/>
    <property type="project" value="UniProtKB-ARBA"/>
</dbReference>
<evidence type="ECO:0000313" key="5">
    <source>
        <dbReference type="Proteomes" id="UP001642260"/>
    </source>
</evidence>
<organism evidence="4 5">
    <name type="scientific">Eruca vesicaria subsp. sativa</name>
    <name type="common">Garden rocket</name>
    <name type="synonym">Eruca sativa</name>
    <dbReference type="NCBI Taxonomy" id="29727"/>
    <lineage>
        <taxon>Eukaryota</taxon>
        <taxon>Viridiplantae</taxon>
        <taxon>Streptophyta</taxon>
        <taxon>Embryophyta</taxon>
        <taxon>Tracheophyta</taxon>
        <taxon>Spermatophyta</taxon>
        <taxon>Magnoliopsida</taxon>
        <taxon>eudicotyledons</taxon>
        <taxon>Gunneridae</taxon>
        <taxon>Pentapetalae</taxon>
        <taxon>rosids</taxon>
        <taxon>malvids</taxon>
        <taxon>Brassicales</taxon>
        <taxon>Brassicaceae</taxon>
        <taxon>Brassiceae</taxon>
        <taxon>Eruca</taxon>
    </lineage>
</organism>
<reference evidence="4 5" key="1">
    <citation type="submission" date="2022-03" db="EMBL/GenBank/DDBJ databases">
        <authorList>
            <person name="Macdonald S."/>
            <person name="Ahmed S."/>
            <person name="Newling K."/>
        </authorList>
    </citation>
    <scope>NUCLEOTIDE SEQUENCE [LARGE SCALE GENOMIC DNA]</scope>
</reference>
<dbReference type="Proteomes" id="UP001642260">
    <property type="component" value="Unassembled WGS sequence"/>
</dbReference>
<keyword evidence="2" id="KW-0805">Transcription regulation</keyword>
<dbReference type="AlphaFoldDB" id="A0ABC8M0Y7"/>
<dbReference type="Gene3D" id="1.25.70.10">
    <property type="entry name" value="Transcription termination factor 3, mitochondrial"/>
    <property type="match status" value="2"/>
</dbReference>
<dbReference type="EMBL" id="CAKOAT010860709">
    <property type="protein sequence ID" value="CAH8389875.1"/>
    <property type="molecule type" value="Genomic_DNA"/>
</dbReference>
<dbReference type="InterPro" id="IPR038538">
    <property type="entry name" value="MTERF_sf"/>
</dbReference>
<protein>
    <submittedName>
        <fullName evidence="4">Uncharacterized protein</fullName>
    </submittedName>
</protein>
<dbReference type="PANTHER" id="PTHR13068">
    <property type="entry name" value="CGI-12 PROTEIN-RELATED"/>
    <property type="match status" value="1"/>
</dbReference>
<dbReference type="GO" id="GO:0006353">
    <property type="term" value="P:DNA-templated transcription termination"/>
    <property type="evidence" value="ECO:0007669"/>
    <property type="project" value="UniProtKB-KW"/>
</dbReference>
<keyword evidence="3" id="KW-0809">Transit peptide</keyword>
<name>A0ABC8M0Y7_ERUVS</name>
<keyword evidence="2" id="KW-0806">Transcription termination</keyword>
<evidence type="ECO:0000256" key="1">
    <source>
        <dbReference type="ARBA" id="ARBA00007692"/>
    </source>
</evidence>
<sequence length="444" mass="49927">MYSLILLHGRKSLELQKWRHLRFAVNLLQKKSAFSLNPSPNVLSCLSNSLSSATAVDVRIQDGPKGNNFTVSYLVDSLGFTTKLAESTWKKVTSEPKGNPDSVLHLLRSHGFTDSQISTIITTYPKLLILDAEKSLAPNLKFLQSRGASTSELTEIVSNVPRILGMRWHKAVGRYYDFVKDIVEADKSSNYEMSCLSMPEGSCQENIIKNVLVLRQLGVPQKLLFSLLTSNFHVVSGKERFEESVNKVVGMGFDPTTSKFVKALCVIYQMSDKTTEEKVNLYRKLGFTKGDVWEIFKKNPLVMALSEKNILNSFQTFIGLGFTRDEFVRMVKYCPQCIGLSEESVKKKTEFLVKEMNWSLKAVVSNPSVFGYNLEKRTVPRCNVIKALMSRGLLGSELPPLSLVLAVTDEAFLNKYVRKHDDDKELVAELMAIFTGEIVPHRSS</sequence>
<keyword evidence="5" id="KW-1185">Reference proteome</keyword>
<gene>
    <name evidence="4" type="ORF">ERUC_LOCUS42358</name>
</gene>
<proteinExistence type="inferred from homology"/>
<evidence type="ECO:0000256" key="2">
    <source>
        <dbReference type="ARBA" id="ARBA00022472"/>
    </source>
</evidence>
<accession>A0ABC8M0Y7</accession>